<comment type="caution">
    <text evidence="16">The sequence shown here is derived from an EMBL/GenBank/DDBJ whole genome shotgun (WGS) entry which is preliminary data.</text>
</comment>
<dbReference type="PROSITE" id="PS00237">
    <property type="entry name" value="G_PROTEIN_RECEP_F1_1"/>
    <property type="match status" value="2"/>
</dbReference>
<feature type="transmembrane region" description="Helical" evidence="14">
    <location>
        <begin position="24"/>
        <end position="48"/>
    </location>
</feature>
<evidence type="ECO:0000256" key="14">
    <source>
        <dbReference type="SAM" id="Phobius"/>
    </source>
</evidence>
<gene>
    <name evidence="16" type="primary">Or52d1</name>
    <name evidence="16" type="ORF">GTO96_0013777</name>
</gene>
<feature type="transmembrane region" description="Helical" evidence="14">
    <location>
        <begin position="57"/>
        <end position="76"/>
    </location>
</feature>
<dbReference type="Proteomes" id="UP000886611">
    <property type="component" value="Unassembled WGS sequence"/>
</dbReference>
<dbReference type="PANTHER" id="PTHR26451:SF345">
    <property type="entry name" value="OLFACTORY RECEPTOR"/>
    <property type="match status" value="1"/>
</dbReference>
<evidence type="ECO:0000256" key="8">
    <source>
        <dbReference type="ARBA" id="ARBA00023136"/>
    </source>
</evidence>
<keyword evidence="10 13" id="KW-0675">Receptor</keyword>
<keyword evidence="6 14" id="KW-1133">Transmembrane helix</keyword>
<evidence type="ECO:0000256" key="11">
    <source>
        <dbReference type="ARBA" id="ARBA00023180"/>
    </source>
</evidence>
<evidence type="ECO:0000259" key="15">
    <source>
        <dbReference type="PROSITE" id="PS50262"/>
    </source>
</evidence>
<evidence type="ECO:0000256" key="4">
    <source>
        <dbReference type="ARBA" id="ARBA00022692"/>
    </source>
</evidence>
<evidence type="ECO:0000256" key="6">
    <source>
        <dbReference type="ARBA" id="ARBA00022989"/>
    </source>
</evidence>
<reference evidence="16 17" key="1">
    <citation type="journal article" date="2021" name="Cell">
        <title>Tracing the genetic footprints of vertebrate landing in non-teleost ray-finned fishes.</title>
        <authorList>
            <person name="Bi X."/>
            <person name="Wang K."/>
            <person name="Yang L."/>
            <person name="Pan H."/>
            <person name="Jiang H."/>
            <person name="Wei Q."/>
            <person name="Fang M."/>
            <person name="Yu H."/>
            <person name="Zhu C."/>
            <person name="Cai Y."/>
            <person name="He Y."/>
            <person name="Gan X."/>
            <person name="Zeng H."/>
            <person name="Yu D."/>
            <person name="Zhu Y."/>
            <person name="Jiang H."/>
            <person name="Qiu Q."/>
            <person name="Yang H."/>
            <person name="Zhang Y.E."/>
            <person name="Wang W."/>
            <person name="Zhu M."/>
            <person name="He S."/>
            <person name="Zhang G."/>
        </authorList>
    </citation>
    <scope>NUCLEOTIDE SEQUENCE [LARGE SCALE GENOMIC DNA]</scope>
    <source>
        <strain evidence="16">Bchr_013</strain>
    </source>
</reference>
<feature type="transmembrane region" description="Helical" evidence="14">
    <location>
        <begin position="476"/>
        <end position="498"/>
    </location>
</feature>
<evidence type="ECO:0000256" key="10">
    <source>
        <dbReference type="ARBA" id="ARBA00023170"/>
    </source>
</evidence>
<keyword evidence="12 13" id="KW-0807">Transducer</keyword>
<keyword evidence="17" id="KW-1185">Reference proteome</keyword>
<organism evidence="16 17">
    <name type="scientific">Polypterus senegalus</name>
    <name type="common">Senegal bichir</name>
    <dbReference type="NCBI Taxonomy" id="55291"/>
    <lineage>
        <taxon>Eukaryota</taxon>
        <taxon>Metazoa</taxon>
        <taxon>Chordata</taxon>
        <taxon>Craniata</taxon>
        <taxon>Vertebrata</taxon>
        <taxon>Euteleostomi</taxon>
        <taxon>Actinopterygii</taxon>
        <taxon>Polypteriformes</taxon>
        <taxon>Polypteridae</taxon>
        <taxon>Polypterus</taxon>
    </lineage>
</organism>
<keyword evidence="3" id="KW-0716">Sensory transduction</keyword>
<feature type="transmembrane region" description="Helical" evidence="14">
    <location>
        <begin position="551"/>
        <end position="573"/>
    </location>
</feature>
<comment type="subcellular location">
    <subcellularLocation>
        <location evidence="1">Cell membrane</location>
        <topology evidence="1">Multi-pass membrane protein</topology>
    </subcellularLocation>
</comment>
<proteinExistence type="inferred from homology"/>
<protein>
    <submittedName>
        <fullName evidence="16">O52D1 protein</fullName>
    </submittedName>
</protein>
<feature type="non-terminal residue" evidence="16">
    <location>
        <position position="1"/>
    </location>
</feature>
<dbReference type="GO" id="GO:0005886">
    <property type="term" value="C:plasma membrane"/>
    <property type="evidence" value="ECO:0007669"/>
    <property type="project" value="UniProtKB-SubCell"/>
</dbReference>
<dbReference type="Gene3D" id="1.20.1070.10">
    <property type="entry name" value="Rhodopsin 7-helix transmembrane proteins"/>
    <property type="match status" value="2"/>
</dbReference>
<feature type="domain" description="G-protein coupled receptors family 1 profile" evidence="15">
    <location>
        <begin position="321"/>
        <end position="571"/>
    </location>
</feature>
<sequence length="598" mass="67983">MENGSYITTFLFTAYGDIGFIKNVYFTVTIITYLLIHLVNTIVIIVIVRDRNLHEPMYIFICCLTINGLYGSNAFYPKFLDNLLSDKPSISRTGCLLQIFAIHTYGSFEFSILALMAYDRYVSICNPLLYNNIMKPSKVTSLLCFTYLYPVCIFTVHILLTIRLPICGYLIDKVFCDNWSIVRLSCVDISINSAFGLFVTTVLMVPPLMLILYSYIKIISVSVKASKEARSQAVKTCLPHLITFSNYCIATFFEILHQRFDVRALPHDVRIFMSIDFLLLPPLLNPVIYGVKTKKIRENLGYMRNIYFTVTIMVYLIIHLVNAIIILVIVCDKNLHEPMYIYICSLAVNGIYGSNAFYIKFMENLLSANPSITRTGCLLQIYAIHTYGSFEFTILALMAYDRYVSICNPLLYNNIMTPSKVTSLLCFAYLYPICIFTIHISLTVRLPLCGYLIDKVYCDNWSVVKLSCVDISINNAFGFFLAAVLMVSPQILTLYSYVKIVSVSIKASKEARSKAAKTCLPHLITFINYSIATFFEILHQRFDASALPHDVRVFMSIDFLLLPPLLNPVIYGIKTKKIRQSAIKMFSSLGTAGIMQVH</sequence>
<evidence type="ECO:0000313" key="16">
    <source>
        <dbReference type="EMBL" id="KAG2456405.1"/>
    </source>
</evidence>
<keyword evidence="7 13" id="KW-0297">G-protein coupled receptor</keyword>
<dbReference type="AlphaFoldDB" id="A0A8X7WV71"/>
<dbReference type="GO" id="GO:0005549">
    <property type="term" value="F:odorant binding"/>
    <property type="evidence" value="ECO:0007669"/>
    <property type="project" value="TreeGrafter"/>
</dbReference>
<evidence type="ECO:0000256" key="7">
    <source>
        <dbReference type="ARBA" id="ARBA00023040"/>
    </source>
</evidence>
<dbReference type="PANTHER" id="PTHR26451">
    <property type="entry name" value="G_PROTEIN_RECEP_F1_2 DOMAIN-CONTAINING PROTEIN"/>
    <property type="match status" value="1"/>
</dbReference>
<keyword evidence="4 13" id="KW-0812">Transmembrane</keyword>
<dbReference type="Pfam" id="PF13853">
    <property type="entry name" value="7tm_4"/>
    <property type="match status" value="2"/>
</dbReference>
<feature type="transmembrane region" description="Helical" evidence="14">
    <location>
        <begin position="519"/>
        <end position="539"/>
    </location>
</feature>
<feature type="non-terminal residue" evidence="16">
    <location>
        <position position="598"/>
    </location>
</feature>
<evidence type="ECO:0000256" key="12">
    <source>
        <dbReference type="ARBA" id="ARBA00023224"/>
    </source>
</evidence>
<feature type="transmembrane region" description="Helical" evidence="14">
    <location>
        <begin position="306"/>
        <end position="330"/>
    </location>
</feature>
<dbReference type="PROSITE" id="PS50262">
    <property type="entry name" value="G_PROTEIN_RECEP_F1_2"/>
    <property type="match status" value="2"/>
</dbReference>
<dbReference type="InterPro" id="IPR052921">
    <property type="entry name" value="GPCR1_Superfamily_Member"/>
</dbReference>
<comment type="similarity">
    <text evidence="13">Belongs to the G-protein coupled receptor 1 family.</text>
</comment>
<evidence type="ECO:0000256" key="1">
    <source>
        <dbReference type="ARBA" id="ARBA00004651"/>
    </source>
</evidence>
<evidence type="ECO:0000256" key="9">
    <source>
        <dbReference type="ARBA" id="ARBA00023157"/>
    </source>
</evidence>
<keyword evidence="2" id="KW-1003">Cell membrane</keyword>
<accession>A0A8X7WV71</accession>
<dbReference type="InterPro" id="IPR000276">
    <property type="entry name" value="GPCR_Rhodpsn"/>
</dbReference>
<evidence type="ECO:0000256" key="13">
    <source>
        <dbReference type="RuleBase" id="RU000688"/>
    </source>
</evidence>
<dbReference type="SUPFAM" id="SSF81321">
    <property type="entry name" value="Family A G protein-coupled receptor-like"/>
    <property type="match status" value="2"/>
</dbReference>
<dbReference type="PRINTS" id="PR00237">
    <property type="entry name" value="GPCRRHODOPSN"/>
</dbReference>
<evidence type="ECO:0000256" key="2">
    <source>
        <dbReference type="ARBA" id="ARBA00022475"/>
    </source>
</evidence>
<feature type="transmembrane region" description="Helical" evidence="14">
    <location>
        <begin position="339"/>
        <end position="359"/>
    </location>
</feature>
<dbReference type="PRINTS" id="PR00245">
    <property type="entry name" value="OLFACTORYR"/>
</dbReference>
<feature type="transmembrane region" description="Helical" evidence="14">
    <location>
        <begin position="237"/>
        <end position="256"/>
    </location>
</feature>
<feature type="domain" description="G-protein coupled receptors family 1 profile" evidence="15">
    <location>
        <begin position="39"/>
        <end position="289"/>
    </location>
</feature>
<dbReference type="InterPro" id="IPR017452">
    <property type="entry name" value="GPCR_Rhodpsn_7TM"/>
</dbReference>
<dbReference type="EMBL" id="JAATIS010008602">
    <property type="protein sequence ID" value="KAG2456405.1"/>
    <property type="molecule type" value="Genomic_DNA"/>
</dbReference>
<name>A0A8X7WV71_POLSE</name>
<keyword evidence="9" id="KW-1015">Disulfide bond</keyword>
<feature type="transmembrane region" description="Helical" evidence="14">
    <location>
        <begin position="421"/>
        <end position="442"/>
    </location>
</feature>
<evidence type="ECO:0000256" key="5">
    <source>
        <dbReference type="ARBA" id="ARBA00022725"/>
    </source>
</evidence>
<feature type="transmembrane region" description="Helical" evidence="14">
    <location>
        <begin position="194"/>
        <end position="216"/>
    </location>
</feature>
<keyword evidence="5" id="KW-0552">Olfaction</keyword>
<evidence type="ECO:0000313" key="17">
    <source>
        <dbReference type="Proteomes" id="UP000886611"/>
    </source>
</evidence>
<feature type="transmembrane region" description="Helical" evidence="14">
    <location>
        <begin position="96"/>
        <end position="118"/>
    </location>
</feature>
<evidence type="ECO:0000256" key="3">
    <source>
        <dbReference type="ARBA" id="ARBA00022606"/>
    </source>
</evidence>
<dbReference type="GO" id="GO:0004984">
    <property type="term" value="F:olfactory receptor activity"/>
    <property type="evidence" value="ECO:0007669"/>
    <property type="project" value="InterPro"/>
</dbReference>
<keyword evidence="11" id="KW-0325">Glycoprotein</keyword>
<dbReference type="InterPro" id="IPR000725">
    <property type="entry name" value="Olfact_rcpt"/>
</dbReference>
<feature type="transmembrane region" description="Helical" evidence="14">
    <location>
        <begin position="139"/>
        <end position="160"/>
    </location>
</feature>
<dbReference type="GO" id="GO:0004930">
    <property type="term" value="F:G protein-coupled receptor activity"/>
    <property type="evidence" value="ECO:0007669"/>
    <property type="project" value="UniProtKB-KW"/>
</dbReference>
<dbReference type="FunFam" id="1.20.1070.10:FF:000024">
    <property type="entry name" value="Olfactory receptor"/>
    <property type="match status" value="2"/>
</dbReference>
<keyword evidence="8 14" id="KW-0472">Membrane</keyword>